<evidence type="ECO:0000313" key="5">
    <source>
        <dbReference type="Proteomes" id="UP000199236"/>
    </source>
</evidence>
<dbReference type="SUPFAM" id="SSF52540">
    <property type="entry name" value="P-loop containing nucleoside triphosphate hydrolases"/>
    <property type="match status" value="1"/>
</dbReference>
<keyword evidence="1" id="KW-0547">Nucleotide-binding</keyword>
<name>A0A1I5EWM4_9HYPH</name>
<dbReference type="EMBL" id="FOVR01000003">
    <property type="protein sequence ID" value="SFO15431.1"/>
    <property type="molecule type" value="Genomic_DNA"/>
</dbReference>
<dbReference type="PROSITE" id="PS50893">
    <property type="entry name" value="ABC_TRANSPORTER_2"/>
    <property type="match status" value="1"/>
</dbReference>
<proteinExistence type="predicted"/>
<gene>
    <name evidence="4" type="ORF">SAMN04488056_103368</name>
</gene>
<evidence type="ECO:0000256" key="2">
    <source>
        <dbReference type="ARBA" id="ARBA00022840"/>
    </source>
</evidence>
<dbReference type="InterPro" id="IPR003439">
    <property type="entry name" value="ABC_transporter-like_ATP-bd"/>
</dbReference>
<dbReference type="GO" id="GO:0016887">
    <property type="term" value="F:ATP hydrolysis activity"/>
    <property type="evidence" value="ECO:0007669"/>
    <property type="project" value="InterPro"/>
</dbReference>
<dbReference type="STRING" id="655353.SAMN04488056_103368"/>
<dbReference type="OrthoDB" id="9802264at2"/>
<evidence type="ECO:0000259" key="3">
    <source>
        <dbReference type="PROSITE" id="PS50893"/>
    </source>
</evidence>
<dbReference type="RefSeq" id="WP_090071097.1">
    <property type="nucleotide sequence ID" value="NZ_FOVR01000003.1"/>
</dbReference>
<reference evidence="4 5" key="1">
    <citation type="submission" date="2016-10" db="EMBL/GenBank/DDBJ databases">
        <authorList>
            <person name="de Groot N.N."/>
        </authorList>
    </citation>
    <scope>NUCLEOTIDE SEQUENCE [LARGE SCALE GENOMIC DNA]</scope>
    <source>
        <strain evidence="4 5">CGMCC 1.9157</strain>
    </source>
</reference>
<dbReference type="GO" id="GO:0022857">
    <property type="term" value="F:transmembrane transporter activity"/>
    <property type="evidence" value="ECO:0007669"/>
    <property type="project" value="TreeGrafter"/>
</dbReference>
<feature type="domain" description="ABC transporter" evidence="3">
    <location>
        <begin position="4"/>
        <end position="238"/>
    </location>
</feature>
<dbReference type="InterPro" id="IPR027417">
    <property type="entry name" value="P-loop_NTPase"/>
</dbReference>
<dbReference type="GO" id="GO:0005524">
    <property type="term" value="F:ATP binding"/>
    <property type="evidence" value="ECO:0007669"/>
    <property type="project" value="UniProtKB-KW"/>
</dbReference>
<dbReference type="Pfam" id="PF00005">
    <property type="entry name" value="ABC_tran"/>
    <property type="match status" value="1"/>
</dbReference>
<organism evidence="4 5">
    <name type="scientific">Cohaesibacter marisflavi</name>
    <dbReference type="NCBI Taxonomy" id="655353"/>
    <lineage>
        <taxon>Bacteria</taxon>
        <taxon>Pseudomonadati</taxon>
        <taxon>Pseudomonadota</taxon>
        <taxon>Alphaproteobacteria</taxon>
        <taxon>Hyphomicrobiales</taxon>
        <taxon>Cohaesibacteraceae</taxon>
    </lineage>
</organism>
<dbReference type="Proteomes" id="UP000199236">
    <property type="component" value="Unassembled WGS sequence"/>
</dbReference>
<dbReference type="PANTHER" id="PTHR24220">
    <property type="entry name" value="IMPORT ATP-BINDING PROTEIN"/>
    <property type="match status" value="1"/>
</dbReference>
<dbReference type="SMART" id="SM00382">
    <property type="entry name" value="AAA"/>
    <property type="match status" value="1"/>
</dbReference>
<keyword evidence="5" id="KW-1185">Reference proteome</keyword>
<dbReference type="GO" id="GO:0005886">
    <property type="term" value="C:plasma membrane"/>
    <property type="evidence" value="ECO:0007669"/>
    <property type="project" value="TreeGrafter"/>
</dbReference>
<dbReference type="AlphaFoldDB" id="A0A1I5EWM4"/>
<dbReference type="InterPro" id="IPR015854">
    <property type="entry name" value="ABC_transpr_LolD-like"/>
</dbReference>
<evidence type="ECO:0000256" key="1">
    <source>
        <dbReference type="ARBA" id="ARBA00022741"/>
    </source>
</evidence>
<dbReference type="Gene3D" id="3.40.50.300">
    <property type="entry name" value="P-loop containing nucleotide triphosphate hydrolases"/>
    <property type="match status" value="1"/>
</dbReference>
<protein>
    <submittedName>
        <fullName evidence="4">Putative ABC transport system ATP-binding protein</fullName>
    </submittedName>
</protein>
<keyword evidence="2 4" id="KW-0067">ATP-binding</keyword>
<dbReference type="PANTHER" id="PTHR24220:SF86">
    <property type="entry name" value="ABC TRANSPORTER ABCH.1"/>
    <property type="match status" value="1"/>
</dbReference>
<evidence type="ECO:0000313" key="4">
    <source>
        <dbReference type="EMBL" id="SFO15431.1"/>
    </source>
</evidence>
<dbReference type="InterPro" id="IPR003593">
    <property type="entry name" value="AAA+_ATPase"/>
</dbReference>
<sequence length="245" mass="26984">MIALTVRNIRKSLKDPDRAFDLHIPAFDAKGGEKIAVVGTTGSGKTTAMDILAMASQPSICEQFDLVVDGKTHDLNAASKNRRESARLRASYFGYVMQKSPLFPFLSVRENVLLQQHISARPDAAFVEQLFDRLGIAMIADAMPDEISVGQKQRTAIARSLAHHPSIILCDEPTGALDPRTARDCIETIIWAAERAGAILIMITHDWDLAKAYGFDFYEIKTRMLADNAMSATLAHQSGAEKRRA</sequence>
<accession>A0A1I5EWM4</accession>